<dbReference type="AlphaFoldDB" id="D5PDI5"/>
<dbReference type="EMBL" id="ADNV01000295">
    <property type="protein sequence ID" value="EFG75861.1"/>
    <property type="molecule type" value="Genomic_DNA"/>
</dbReference>
<gene>
    <name evidence="1" type="ORF">HMPREF0591_4229</name>
</gene>
<proteinExistence type="predicted"/>
<organism evidence="1 2">
    <name type="scientific">Mycobacterium parascrofulaceum ATCC BAA-614</name>
    <dbReference type="NCBI Taxonomy" id="525368"/>
    <lineage>
        <taxon>Bacteria</taxon>
        <taxon>Bacillati</taxon>
        <taxon>Actinomycetota</taxon>
        <taxon>Actinomycetes</taxon>
        <taxon>Mycobacteriales</taxon>
        <taxon>Mycobacteriaceae</taxon>
        <taxon>Mycobacterium</taxon>
        <taxon>Mycobacterium simiae complex</taxon>
    </lineage>
</organism>
<evidence type="ECO:0000313" key="2">
    <source>
        <dbReference type="Proteomes" id="UP000003653"/>
    </source>
</evidence>
<name>D5PDI5_9MYCO</name>
<dbReference type="HOGENOM" id="CLU_3037064_0_0_11"/>
<reference evidence="1 2" key="1">
    <citation type="submission" date="2010-04" db="EMBL/GenBank/DDBJ databases">
        <authorList>
            <person name="Muzny D."/>
            <person name="Qin X."/>
            <person name="Deng J."/>
            <person name="Jiang H."/>
            <person name="Liu Y."/>
            <person name="Qu J."/>
            <person name="Song X.-Z."/>
            <person name="Zhang L."/>
            <person name="Thornton R."/>
            <person name="Coyle M."/>
            <person name="Francisco L."/>
            <person name="Jackson L."/>
            <person name="Javaid M."/>
            <person name="Korchina V."/>
            <person name="Kovar C."/>
            <person name="Mata R."/>
            <person name="Mathew T."/>
            <person name="Ngo R."/>
            <person name="Nguyen L."/>
            <person name="Nguyen N."/>
            <person name="Okwuonu G."/>
            <person name="Ongeri F."/>
            <person name="Pham C."/>
            <person name="Simmons D."/>
            <person name="Wilczek-Boney K."/>
            <person name="Hale W."/>
            <person name="Jakkamsetti A."/>
            <person name="Pham P."/>
            <person name="Ruth R."/>
            <person name="San Lucas F."/>
            <person name="Warren J."/>
            <person name="Zhang J."/>
            <person name="Zhao Z."/>
            <person name="Zhou C."/>
            <person name="Zhu D."/>
            <person name="Lee S."/>
            <person name="Bess C."/>
            <person name="Blankenburg K."/>
            <person name="Forbes L."/>
            <person name="Fu Q."/>
            <person name="Gubbala S."/>
            <person name="Hirani K."/>
            <person name="Jayaseelan J.C."/>
            <person name="Lara F."/>
            <person name="Munidasa M."/>
            <person name="Palculict T."/>
            <person name="Patil S."/>
            <person name="Pu L.-L."/>
            <person name="Saada N."/>
            <person name="Tang L."/>
            <person name="Weissenberger G."/>
            <person name="Zhu Y."/>
            <person name="Hemphill L."/>
            <person name="Shang Y."/>
            <person name="Youmans B."/>
            <person name="Ayvaz T."/>
            <person name="Ross M."/>
            <person name="Santibanez J."/>
            <person name="Aqrawi P."/>
            <person name="Gross S."/>
            <person name="Joshi V."/>
            <person name="Fowler G."/>
            <person name="Nazareth L."/>
            <person name="Reid J."/>
            <person name="Worley K."/>
            <person name="Petrosino J."/>
            <person name="Highlander S."/>
            <person name="Gibbs R."/>
        </authorList>
    </citation>
    <scope>NUCLEOTIDE SEQUENCE [LARGE SCALE GENOMIC DNA]</scope>
    <source>
        <strain evidence="1 2">ATCC BAA-614</strain>
    </source>
</reference>
<accession>D5PDI5</accession>
<evidence type="ECO:0008006" key="3">
    <source>
        <dbReference type="Google" id="ProtNLM"/>
    </source>
</evidence>
<dbReference type="Proteomes" id="UP000003653">
    <property type="component" value="Unassembled WGS sequence"/>
</dbReference>
<dbReference type="eggNOG" id="COG1216">
    <property type="taxonomic scope" value="Bacteria"/>
</dbReference>
<comment type="caution">
    <text evidence="1">The sequence shown here is derived from an EMBL/GenBank/DDBJ whole genome shotgun (WGS) entry which is preliminary data.</text>
</comment>
<protein>
    <recommendedName>
        <fullName evidence="3">Glycosyltransferase 2-like domain-containing protein</fullName>
    </recommendedName>
</protein>
<evidence type="ECO:0000313" key="1">
    <source>
        <dbReference type="EMBL" id="EFG75861.1"/>
    </source>
</evidence>
<keyword evidence="2" id="KW-1185">Reference proteome</keyword>
<sequence length="56" mass="5907">MTPDYAIVIPTVGRDSLRHLLVALQHGSGPAPAEVVVVDDRPRPAPGLPVGDMPVR</sequence>
<feature type="non-terminal residue" evidence="1">
    <location>
        <position position="56"/>
    </location>
</feature>